<reference evidence="3 4" key="1">
    <citation type="submission" date="2020-07" db="EMBL/GenBank/DDBJ databases">
        <title>Genomic Encyclopedia of Type Strains, Phase IV (KMG-V): Genome sequencing to study the core and pangenomes of soil and plant-associated prokaryotes.</title>
        <authorList>
            <person name="Whitman W."/>
        </authorList>
    </citation>
    <scope>NUCLEOTIDE SEQUENCE [LARGE SCALE GENOMIC DNA]</scope>
    <source>
        <strain evidence="3 4">SAS40</strain>
    </source>
</reference>
<protein>
    <submittedName>
        <fullName evidence="3">Tripartite-type tricarboxylate transporter receptor subunit TctC</fullName>
    </submittedName>
</protein>
<dbReference type="CDD" id="cd13578">
    <property type="entry name" value="PBP2_Bug27"/>
    <property type="match status" value="1"/>
</dbReference>
<comment type="caution">
    <text evidence="3">The sequence shown here is derived from an EMBL/GenBank/DDBJ whole genome shotgun (WGS) entry which is preliminary data.</text>
</comment>
<evidence type="ECO:0000313" key="3">
    <source>
        <dbReference type="EMBL" id="NYE85467.1"/>
    </source>
</evidence>
<keyword evidence="3" id="KW-0675">Receptor</keyword>
<dbReference type="Gene3D" id="3.40.190.10">
    <property type="entry name" value="Periplasmic binding protein-like II"/>
    <property type="match status" value="1"/>
</dbReference>
<dbReference type="Proteomes" id="UP000542125">
    <property type="component" value="Unassembled WGS sequence"/>
</dbReference>
<name>A0A7Y9IYI8_9BURK</name>
<dbReference type="PIRSF" id="PIRSF017082">
    <property type="entry name" value="YflP"/>
    <property type="match status" value="1"/>
</dbReference>
<comment type="similarity">
    <text evidence="1">Belongs to the UPF0065 (bug) family.</text>
</comment>
<dbReference type="Gene3D" id="3.40.190.150">
    <property type="entry name" value="Bordetella uptake gene, domain 1"/>
    <property type="match status" value="1"/>
</dbReference>
<proteinExistence type="inferred from homology"/>
<evidence type="ECO:0000256" key="2">
    <source>
        <dbReference type="SAM" id="SignalP"/>
    </source>
</evidence>
<dbReference type="RefSeq" id="WP_257022615.1">
    <property type="nucleotide sequence ID" value="NZ_JACBYR010000002.1"/>
</dbReference>
<dbReference type="PANTHER" id="PTHR42928:SF5">
    <property type="entry name" value="BLR1237 PROTEIN"/>
    <property type="match status" value="1"/>
</dbReference>
<dbReference type="Pfam" id="PF03401">
    <property type="entry name" value="TctC"/>
    <property type="match status" value="1"/>
</dbReference>
<dbReference type="InterPro" id="IPR042100">
    <property type="entry name" value="Bug_dom1"/>
</dbReference>
<sequence length="335" mass="34322">MISATPMLGALAHGALPSLAAMVWAAVLPTAAVAQPYPSSAIKLVVPFAPAGGTDAVARAVAQSLSRQLGQTVVVENRPGAAGALGTMNVVRAKPDGYTLLLGSNGPIAVSPGLDPKLQYDPARDLVAVAGIAAVPFLLAANKDLPANSVSELLTLARNKPGTINFASPGTGTTNHLVGELLNTLAKVNMVHIPYKGAAPAMNDVAGGTVQFMSGDISTLLPMIQGGRLKALAVTGAARSPLLASVPTVAESGVPGFEANGWFGLFAPKYTPRDVVTKLSDAVRQALVDPDVADRIATLGGSTMPMSTETFTDFSASERAKWKKVIDANQIKPSE</sequence>
<feature type="chain" id="PRO_5031047586" evidence="2">
    <location>
        <begin position="21"/>
        <end position="335"/>
    </location>
</feature>
<accession>A0A7Y9IYI8</accession>
<keyword evidence="4" id="KW-1185">Reference proteome</keyword>
<organism evidence="3 4">
    <name type="scientific">Pigmentiphaga litoralis</name>
    <dbReference type="NCBI Taxonomy" id="516702"/>
    <lineage>
        <taxon>Bacteria</taxon>
        <taxon>Pseudomonadati</taxon>
        <taxon>Pseudomonadota</taxon>
        <taxon>Betaproteobacteria</taxon>
        <taxon>Burkholderiales</taxon>
        <taxon>Alcaligenaceae</taxon>
        <taxon>Pigmentiphaga</taxon>
    </lineage>
</organism>
<gene>
    <name evidence="3" type="ORF">FHW18_004774</name>
</gene>
<evidence type="ECO:0000256" key="1">
    <source>
        <dbReference type="ARBA" id="ARBA00006987"/>
    </source>
</evidence>
<dbReference type="AlphaFoldDB" id="A0A7Y9IYI8"/>
<dbReference type="EMBL" id="JACBYR010000002">
    <property type="protein sequence ID" value="NYE85467.1"/>
    <property type="molecule type" value="Genomic_DNA"/>
</dbReference>
<dbReference type="PANTHER" id="PTHR42928">
    <property type="entry name" value="TRICARBOXYLATE-BINDING PROTEIN"/>
    <property type="match status" value="1"/>
</dbReference>
<feature type="signal peptide" evidence="2">
    <location>
        <begin position="1"/>
        <end position="20"/>
    </location>
</feature>
<keyword evidence="2" id="KW-0732">Signal</keyword>
<dbReference type="SUPFAM" id="SSF53850">
    <property type="entry name" value="Periplasmic binding protein-like II"/>
    <property type="match status" value="1"/>
</dbReference>
<evidence type="ECO:0000313" key="4">
    <source>
        <dbReference type="Proteomes" id="UP000542125"/>
    </source>
</evidence>
<dbReference type="InterPro" id="IPR005064">
    <property type="entry name" value="BUG"/>
</dbReference>